<keyword evidence="1" id="KW-0408">Iron</keyword>
<dbReference type="PANTHER" id="PTHR36965">
    <property type="entry name" value="FE(2+)-TRAFFICKING PROTEIN-RELATED"/>
    <property type="match status" value="1"/>
</dbReference>
<evidence type="ECO:0000256" key="2">
    <source>
        <dbReference type="SAM" id="MobiDB-lite"/>
    </source>
</evidence>
<gene>
    <name evidence="3" type="ORF">MNODULE_20685</name>
</gene>
<name>A0A7X6ID36_9BACT</name>
<dbReference type="InterPro" id="IPR007457">
    <property type="entry name" value="Fe_traffick_prot_YggX"/>
</dbReference>
<dbReference type="GO" id="GO:0005829">
    <property type="term" value="C:cytosol"/>
    <property type="evidence" value="ECO:0007669"/>
    <property type="project" value="TreeGrafter"/>
</dbReference>
<dbReference type="Pfam" id="PF04362">
    <property type="entry name" value="Iron_traffic"/>
    <property type="match status" value="1"/>
</dbReference>
<dbReference type="GO" id="GO:0005506">
    <property type="term" value="F:iron ion binding"/>
    <property type="evidence" value="ECO:0007669"/>
    <property type="project" value="InterPro"/>
</dbReference>
<keyword evidence="4" id="KW-1185">Reference proteome</keyword>
<dbReference type="InterPro" id="IPR036766">
    <property type="entry name" value="Fe_traffick_prot_YggX_sf"/>
</dbReference>
<evidence type="ECO:0000313" key="4">
    <source>
        <dbReference type="Proteomes" id="UP000534783"/>
    </source>
</evidence>
<evidence type="ECO:0000256" key="1">
    <source>
        <dbReference type="ARBA" id="ARBA00023004"/>
    </source>
</evidence>
<dbReference type="RefSeq" id="WP_168063114.1">
    <property type="nucleotide sequence ID" value="NZ_VTOW01000005.1"/>
</dbReference>
<evidence type="ECO:0000313" key="3">
    <source>
        <dbReference type="EMBL" id="NKE73176.1"/>
    </source>
</evidence>
<dbReference type="GO" id="GO:0034599">
    <property type="term" value="P:cellular response to oxidative stress"/>
    <property type="evidence" value="ECO:0007669"/>
    <property type="project" value="TreeGrafter"/>
</dbReference>
<feature type="region of interest" description="Disordered" evidence="2">
    <location>
        <begin position="76"/>
        <end position="96"/>
    </location>
</feature>
<sequence>MADVTCIRCGQTRAEIEGMPYGGKVGVELKAKVCNVCWKEWYDMSVKIINEYRLNLREPTAREFLATQMRIFFKMQAPPPGDGIQIKDTPDKASGG</sequence>
<accession>A0A7X6ID36</accession>
<protein>
    <submittedName>
        <fullName evidence="3">Fe-S cluster protector protein</fullName>
    </submittedName>
</protein>
<proteinExistence type="predicted"/>
<dbReference type="Gene3D" id="1.10.3880.10">
    <property type="entry name" value="Fe(II) trafficking protein YggX"/>
    <property type="match status" value="1"/>
</dbReference>
<comment type="caution">
    <text evidence="3">The sequence shown here is derived from an EMBL/GenBank/DDBJ whole genome shotgun (WGS) entry which is preliminary data.</text>
</comment>
<dbReference type="EMBL" id="VTOW01000005">
    <property type="protein sequence ID" value="NKE73176.1"/>
    <property type="molecule type" value="Genomic_DNA"/>
</dbReference>
<dbReference type="PANTHER" id="PTHR36965:SF1">
    <property type="entry name" value="FE(2+)-TRAFFICKING PROTEIN-RELATED"/>
    <property type="match status" value="1"/>
</dbReference>
<dbReference type="Proteomes" id="UP000534783">
    <property type="component" value="Unassembled WGS sequence"/>
</dbReference>
<organism evidence="3 4">
    <name type="scientific">Candidatus Manganitrophus noduliformans</name>
    <dbReference type="NCBI Taxonomy" id="2606439"/>
    <lineage>
        <taxon>Bacteria</taxon>
        <taxon>Pseudomonadati</taxon>
        <taxon>Nitrospirota</taxon>
        <taxon>Nitrospiria</taxon>
        <taxon>Candidatus Troglogloeales</taxon>
        <taxon>Candidatus Manganitrophaceae</taxon>
        <taxon>Candidatus Manganitrophus</taxon>
    </lineage>
</organism>
<dbReference type="SUPFAM" id="SSF111148">
    <property type="entry name" value="YggX-like"/>
    <property type="match status" value="1"/>
</dbReference>
<reference evidence="3 4" key="1">
    <citation type="journal article" date="2020" name="Nature">
        <title>Bacterial chemolithoautotrophy via manganese oxidation.</title>
        <authorList>
            <person name="Yu H."/>
            <person name="Leadbetter J.R."/>
        </authorList>
    </citation>
    <scope>NUCLEOTIDE SEQUENCE [LARGE SCALE GENOMIC DNA]</scope>
    <source>
        <strain evidence="3 4">Mn-1</strain>
    </source>
</reference>
<dbReference type="AlphaFoldDB" id="A0A7X6ID36"/>